<evidence type="ECO:0000313" key="1">
    <source>
        <dbReference type="EMBL" id="CAG6768822.1"/>
    </source>
</evidence>
<proteinExistence type="predicted"/>
<protein>
    <submittedName>
        <fullName evidence="1">Uncharacterized protein</fullName>
    </submittedName>
</protein>
<organism evidence="1">
    <name type="scientific">Cacopsylla melanoneura</name>
    <dbReference type="NCBI Taxonomy" id="428564"/>
    <lineage>
        <taxon>Eukaryota</taxon>
        <taxon>Metazoa</taxon>
        <taxon>Ecdysozoa</taxon>
        <taxon>Arthropoda</taxon>
        <taxon>Hexapoda</taxon>
        <taxon>Insecta</taxon>
        <taxon>Pterygota</taxon>
        <taxon>Neoptera</taxon>
        <taxon>Paraneoptera</taxon>
        <taxon>Hemiptera</taxon>
        <taxon>Sternorrhyncha</taxon>
        <taxon>Psylloidea</taxon>
        <taxon>Psyllidae</taxon>
        <taxon>Psyllinae</taxon>
        <taxon>Cacopsylla</taxon>
    </lineage>
</organism>
<dbReference type="AlphaFoldDB" id="A0A8D9EX17"/>
<sequence length="141" mass="16535">MYSRMSLQRTFPVENRSTIVTFVTPLISISMDEVMHLQMILLFERHLTLRTLETSLICMRQMMLVPQLFRIETFIAILTEVRFVPMFQLVRIQILILRKPRAADITAERFFVDVQSGVTGKRVFPVERLRTCAALEPMRCV</sequence>
<accession>A0A8D9EX17</accession>
<reference evidence="1" key="1">
    <citation type="submission" date="2021-05" db="EMBL/GenBank/DDBJ databases">
        <authorList>
            <person name="Alioto T."/>
            <person name="Alioto T."/>
            <person name="Gomez Garrido J."/>
        </authorList>
    </citation>
    <scope>NUCLEOTIDE SEQUENCE</scope>
</reference>
<dbReference type="EMBL" id="HBUF01577437">
    <property type="protein sequence ID" value="CAG6768822.1"/>
    <property type="molecule type" value="Transcribed_RNA"/>
</dbReference>
<dbReference type="EMBL" id="HBUF01577436">
    <property type="protein sequence ID" value="CAG6768820.1"/>
    <property type="molecule type" value="Transcribed_RNA"/>
</dbReference>
<name>A0A8D9EX17_9HEMI</name>